<name>A0A8D9BJD8_9HEMI</name>
<protein>
    <submittedName>
        <fullName evidence="1">Uncharacterized protein</fullName>
    </submittedName>
</protein>
<accession>A0A8D9BJD8</accession>
<evidence type="ECO:0000313" key="1">
    <source>
        <dbReference type="EMBL" id="CAG6782526.1"/>
    </source>
</evidence>
<sequence>MLYVFGDVSSLRRVRYVHNRNQSCRVHVLQSRSTWVDVLSGALPPSFSHHWFRSDVLRLFLLVFVFVRHALLRRHVVSNIRVRVLECIVLEHDRVCDGDTSGASVALLRVEWRPVLGCYVFVL</sequence>
<dbReference type="EMBL" id="HBUF01317470">
    <property type="protein sequence ID" value="CAG6694312.1"/>
    <property type="molecule type" value="Transcribed_RNA"/>
</dbReference>
<dbReference type="EMBL" id="HBUF01317469">
    <property type="protein sequence ID" value="CAG6694310.1"/>
    <property type="molecule type" value="Transcribed_RNA"/>
</dbReference>
<reference evidence="1" key="1">
    <citation type="submission" date="2021-05" db="EMBL/GenBank/DDBJ databases">
        <authorList>
            <person name="Alioto T."/>
            <person name="Alioto T."/>
            <person name="Gomez Garrido J."/>
        </authorList>
    </citation>
    <scope>NUCLEOTIDE SEQUENCE</scope>
</reference>
<dbReference type="EMBL" id="HBUF01317471">
    <property type="protein sequence ID" value="CAG6694314.1"/>
    <property type="molecule type" value="Transcribed_RNA"/>
</dbReference>
<dbReference type="EMBL" id="HBUF01627743">
    <property type="protein sequence ID" value="CAG6782526.1"/>
    <property type="molecule type" value="Transcribed_RNA"/>
</dbReference>
<organism evidence="1">
    <name type="scientific">Cacopsylla melanoneura</name>
    <dbReference type="NCBI Taxonomy" id="428564"/>
    <lineage>
        <taxon>Eukaryota</taxon>
        <taxon>Metazoa</taxon>
        <taxon>Ecdysozoa</taxon>
        <taxon>Arthropoda</taxon>
        <taxon>Hexapoda</taxon>
        <taxon>Insecta</taxon>
        <taxon>Pterygota</taxon>
        <taxon>Neoptera</taxon>
        <taxon>Paraneoptera</taxon>
        <taxon>Hemiptera</taxon>
        <taxon>Sternorrhyncha</taxon>
        <taxon>Psylloidea</taxon>
        <taxon>Psyllidae</taxon>
        <taxon>Psyllinae</taxon>
        <taxon>Cacopsylla</taxon>
    </lineage>
</organism>
<dbReference type="EMBL" id="HBUF01627742">
    <property type="protein sequence ID" value="CAG6782524.1"/>
    <property type="molecule type" value="Transcribed_RNA"/>
</dbReference>
<dbReference type="AlphaFoldDB" id="A0A8D9BJD8"/>
<proteinExistence type="predicted"/>